<evidence type="ECO:0000313" key="3">
    <source>
        <dbReference type="Proteomes" id="UP001185092"/>
    </source>
</evidence>
<keyword evidence="1" id="KW-0812">Transmembrane</keyword>
<reference evidence="2" key="1">
    <citation type="submission" date="2023-07" db="EMBL/GenBank/DDBJ databases">
        <title>Genomic Encyclopedia of Type Strains, Phase IV (KMG-IV): sequencing the most valuable type-strain genomes for metagenomic binning, comparative biology and taxonomic classification.</title>
        <authorList>
            <person name="Goeker M."/>
        </authorList>
    </citation>
    <scope>NUCLEOTIDE SEQUENCE</scope>
    <source>
        <strain evidence="2">DSM 26174</strain>
    </source>
</reference>
<dbReference type="Proteomes" id="UP001185092">
    <property type="component" value="Unassembled WGS sequence"/>
</dbReference>
<sequence length="192" mass="21836">MEKSEKIKLLLRFWLGLSLFLFAFAIFSIANSVRKVANQIPDILHTVNQTRDSLPIYLNQVDQIIDKVDLISQKAGKRASQGLVTGILTSPFAISQGLGEVVVGKKHIESADLTYIKSLIQEYLQQDKTDKVTWKNSSTETNGTIQLKSTKKKKDYTLKKIKVTFNNVTKKKKAELLLTYIKKEDGKWYIVE</sequence>
<dbReference type="AlphaFoldDB" id="A0AAE3XQ34"/>
<gene>
    <name evidence="2" type="ORF">HNQ88_003621</name>
</gene>
<proteinExistence type="predicted"/>
<keyword evidence="1" id="KW-0472">Membrane</keyword>
<keyword evidence="1" id="KW-1133">Transmembrane helix</keyword>
<dbReference type="RefSeq" id="WP_309940560.1">
    <property type="nucleotide sequence ID" value="NZ_AP025306.1"/>
</dbReference>
<keyword evidence="3" id="KW-1185">Reference proteome</keyword>
<comment type="caution">
    <text evidence="2">The sequence shown here is derived from an EMBL/GenBank/DDBJ whole genome shotgun (WGS) entry which is preliminary data.</text>
</comment>
<feature type="transmembrane region" description="Helical" evidence="1">
    <location>
        <begin position="9"/>
        <end position="30"/>
    </location>
</feature>
<evidence type="ECO:0000256" key="1">
    <source>
        <dbReference type="SAM" id="Phobius"/>
    </source>
</evidence>
<protein>
    <submittedName>
        <fullName evidence="2">Uncharacterized protein</fullName>
    </submittedName>
</protein>
<dbReference type="EMBL" id="JAVDQD010000005">
    <property type="protein sequence ID" value="MDR6240545.1"/>
    <property type="molecule type" value="Genomic_DNA"/>
</dbReference>
<evidence type="ECO:0000313" key="2">
    <source>
        <dbReference type="EMBL" id="MDR6240545.1"/>
    </source>
</evidence>
<accession>A0AAE3XQ34</accession>
<name>A0AAE3XQ34_9BACT</name>
<organism evidence="2 3">
    <name type="scientific">Aureibacter tunicatorum</name>
    <dbReference type="NCBI Taxonomy" id="866807"/>
    <lineage>
        <taxon>Bacteria</taxon>
        <taxon>Pseudomonadati</taxon>
        <taxon>Bacteroidota</taxon>
        <taxon>Cytophagia</taxon>
        <taxon>Cytophagales</taxon>
        <taxon>Persicobacteraceae</taxon>
        <taxon>Aureibacter</taxon>
    </lineage>
</organism>